<protein>
    <submittedName>
        <fullName evidence="1">Unnamed protein product</fullName>
    </submittedName>
</protein>
<evidence type="ECO:0000313" key="2">
    <source>
        <dbReference type="Proteomes" id="UP001165064"/>
    </source>
</evidence>
<accession>A0ACB5T4Z4</accession>
<gene>
    <name evidence="1" type="ORF">Amon02_000493800</name>
</gene>
<proteinExistence type="predicted"/>
<keyword evidence="2" id="KW-1185">Reference proteome</keyword>
<sequence>MTLKKAHCCSASDLDHSHDLKLETTTIDIAKELQSSVTLNNDALNVLQGKKQPQQGKGLSSTAGFAGSDAGSGTGGADEEIDTSSLTFTPASKASQFYTLAQEQHEKEQKQAKNAVSSKLDKPWRKDPHHFKTVHISLQAFLKMSIHARAGGQLEIMGMLTGTTSGSDMIIMDCYPLPVHGTESRVNPITDAYPFMLSYLSQQQQFGYRKENIIGWYHSHPGFGCWLSGIDVDTQSMNQGFQDPYVALVVDPEKSIRQGFVEIGAFRTYYEDNMPTSSDTGNGKSLGNVGGISSKKLQDFGHHANRYYSLGIKIFKSEQDEKILSLLDSKFWYSGLVDTKQEDEILQIAKIDSVAHNIKHRDPVAVRRMKPSRGSKKDNKSGLSQQQFAYESGSAGLFDMHSKMKRNRQMASQSQDAIMASLSGNEGASESSGNAGGNIKNRSRNLKFSQDVNLLGAEALKGCLLREVQEELFLF</sequence>
<organism evidence="1 2">
    <name type="scientific">Ambrosiozyma monospora</name>
    <name type="common">Yeast</name>
    <name type="synonym">Endomycopsis monosporus</name>
    <dbReference type="NCBI Taxonomy" id="43982"/>
    <lineage>
        <taxon>Eukaryota</taxon>
        <taxon>Fungi</taxon>
        <taxon>Dikarya</taxon>
        <taxon>Ascomycota</taxon>
        <taxon>Saccharomycotina</taxon>
        <taxon>Pichiomycetes</taxon>
        <taxon>Pichiales</taxon>
        <taxon>Pichiaceae</taxon>
        <taxon>Ambrosiozyma</taxon>
    </lineage>
</organism>
<name>A0ACB5T4Z4_AMBMO</name>
<comment type="caution">
    <text evidence="1">The sequence shown here is derived from an EMBL/GenBank/DDBJ whole genome shotgun (WGS) entry which is preliminary data.</text>
</comment>
<dbReference type="Proteomes" id="UP001165064">
    <property type="component" value="Unassembled WGS sequence"/>
</dbReference>
<reference evidence="1" key="1">
    <citation type="submission" date="2023-04" db="EMBL/GenBank/DDBJ databases">
        <title>Ambrosiozyma monospora NBRC 10751.</title>
        <authorList>
            <person name="Ichikawa N."/>
            <person name="Sato H."/>
            <person name="Tonouchi N."/>
        </authorList>
    </citation>
    <scope>NUCLEOTIDE SEQUENCE</scope>
    <source>
        <strain evidence="1">NBRC 10751</strain>
    </source>
</reference>
<dbReference type="EMBL" id="BSXS01003508">
    <property type="protein sequence ID" value="GME81443.1"/>
    <property type="molecule type" value="Genomic_DNA"/>
</dbReference>
<evidence type="ECO:0000313" key="1">
    <source>
        <dbReference type="EMBL" id="GME81443.1"/>
    </source>
</evidence>